<accession>A0AAV2Z4A3</accession>
<feature type="transmembrane region" description="Helical" evidence="7">
    <location>
        <begin position="580"/>
        <end position="602"/>
    </location>
</feature>
<dbReference type="InterPro" id="IPR013714">
    <property type="entry name" value="Golgi_TVP15"/>
</dbReference>
<reference evidence="8" key="1">
    <citation type="submission" date="2022-11" db="EMBL/GenBank/DDBJ databases">
        <authorList>
            <person name="Morgan W.R."/>
            <person name="Tartar A."/>
        </authorList>
    </citation>
    <scope>NUCLEOTIDE SEQUENCE</scope>
    <source>
        <strain evidence="8">ARSEF 373</strain>
    </source>
</reference>
<keyword evidence="4 7" id="KW-0472">Membrane</keyword>
<evidence type="ECO:0000256" key="2">
    <source>
        <dbReference type="ARBA" id="ARBA00022692"/>
    </source>
</evidence>
<evidence type="ECO:0000256" key="1">
    <source>
        <dbReference type="ARBA" id="ARBA00004141"/>
    </source>
</evidence>
<dbReference type="GO" id="GO:0016020">
    <property type="term" value="C:membrane"/>
    <property type="evidence" value="ECO:0007669"/>
    <property type="project" value="UniProtKB-SubCell"/>
</dbReference>
<keyword evidence="5" id="KW-0175">Coiled coil</keyword>
<keyword evidence="2 7" id="KW-0812">Transmembrane</keyword>
<evidence type="ECO:0000313" key="9">
    <source>
        <dbReference type="Proteomes" id="UP001146120"/>
    </source>
</evidence>
<feature type="transmembrane region" description="Helical" evidence="7">
    <location>
        <begin position="608"/>
        <end position="628"/>
    </location>
</feature>
<dbReference type="AlphaFoldDB" id="A0AAV2Z4A3"/>
<evidence type="ECO:0000256" key="6">
    <source>
        <dbReference type="SAM" id="MobiDB-lite"/>
    </source>
</evidence>
<feature type="transmembrane region" description="Helical" evidence="7">
    <location>
        <begin position="666"/>
        <end position="687"/>
    </location>
</feature>
<gene>
    <name evidence="8" type="ORF">N0F65_007911</name>
</gene>
<evidence type="ECO:0000256" key="4">
    <source>
        <dbReference type="ARBA" id="ARBA00023136"/>
    </source>
</evidence>
<dbReference type="Pfam" id="PF08507">
    <property type="entry name" value="COPI_assoc"/>
    <property type="match status" value="1"/>
</dbReference>
<evidence type="ECO:0000256" key="3">
    <source>
        <dbReference type="ARBA" id="ARBA00022989"/>
    </source>
</evidence>
<dbReference type="PANTHER" id="PTHR38894:SF1">
    <property type="entry name" value="TRANSMEMBRANE PROTEIN"/>
    <property type="match status" value="1"/>
</dbReference>
<feature type="compositionally biased region" description="Low complexity" evidence="6">
    <location>
        <begin position="521"/>
        <end position="530"/>
    </location>
</feature>
<feature type="coiled-coil region" evidence="5">
    <location>
        <begin position="178"/>
        <end position="205"/>
    </location>
</feature>
<keyword evidence="9" id="KW-1185">Reference proteome</keyword>
<dbReference type="PANTHER" id="PTHR38894">
    <property type="entry name" value="TRANSMEMBRANE PROTEIN"/>
    <property type="match status" value="1"/>
</dbReference>
<comment type="subcellular location">
    <subcellularLocation>
        <location evidence="1">Membrane</location>
        <topology evidence="1">Multi-pass membrane protein</topology>
    </subcellularLocation>
</comment>
<evidence type="ECO:0000256" key="7">
    <source>
        <dbReference type="SAM" id="Phobius"/>
    </source>
</evidence>
<comment type="caution">
    <text evidence="8">The sequence shown here is derived from an EMBL/GenBank/DDBJ whole genome shotgun (WGS) entry which is preliminary data.</text>
</comment>
<evidence type="ECO:0000313" key="8">
    <source>
        <dbReference type="EMBL" id="DBA00267.1"/>
    </source>
</evidence>
<proteinExistence type="predicted"/>
<dbReference type="Proteomes" id="UP001146120">
    <property type="component" value="Unassembled WGS sequence"/>
</dbReference>
<sequence>MASSASTPPATTVTMALAMHMGEEWEALNAIENRDILKDLQRCRRLVVCMRGLVLTTSLHEKLLAEIVAAVARKQSPKYLADPMNSPRTRYVRVRIQRLILAHIDQERKWGEYRGVRRYEQSALLIQRVYRGFVVRQKRKLNTLFDVIVATHQMSKLERLRADRFAFHKQMYDDREELIRVKHELQKVEQEKAKTEHTIASSKKNVVFIDAKMLDGTVVRMEAHQLLLHQLNEHEKLVKLCKELELRVMEHHKKAPVVHHAATRIQSQMMDSREACYKRMNEGLRQRQERLWRDSAGTITSCYSIIQAKKVLYRYKHERAGNRIAAICLKNDERCDFLVVNAYFHALAPLGHEHRDKFTAEQLWAIAMTQAFPIVQSLYQDHGVTTLDELMHACCPEQYDAPDPPWAAQLPAQVFAKMKNVAILMKDVLERVNAAMRITNDDVSLKKLLRPSRNLPHPAPTWSLRPGVSWKDFEAGAGHGTPTIASFSWSFLDIMGGGKPASEQDSQLRAPLNPKEPAPAPSAMAGGPTALCSPRTVPDASNSHASGFTSLADLPRTVEMSWWGRIKAWDAPSLIRFMRYVNIVLALLQAIAGFMGLFDLAMLDVTSFLISIYAIIFALLLMAFECRFKSMEPKIRDQFGFLFTYRGRTAFIFCIGFMNFGMRGALAWLVGVLMLGNALFNMLLMLCHPEFRNGHLSSKMDPTATYTEASEESAQLLARNPEFTAKAGAFVVNQAQKNPEFATQMAQSYAAQAMSSPQGTYVPPVPSPSR</sequence>
<keyword evidence="3 7" id="KW-1133">Transmembrane helix</keyword>
<protein>
    <submittedName>
        <fullName evidence="8">Uncharacterized protein</fullName>
    </submittedName>
</protein>
<reference evidence="8" key="2">
    <citation type="journal article" date="2023" name="Microbiol Resour">
        <title>Decontamination and Annotation of the Draft Genome Sequence of the Oomycete Lagenidium giganteum ARSEF 373.</title>
        <authorList>
            <person name="Morgan W.R."/>
            <person name="Tartar A."/>
        </authorList>
    </citation>
    <scope>NUCLEOTIDE SEQUENCE</scope>
    <source>
        <strain evidence="8">ARSEF 373</strain>
    </source>
</reference>
<dbReference type="PROSITE" id="PS50096">
    <property type="entry name" value="IQ"/>
    <property type="match status" value="1"/>
</dbReference>
<dbReference type="EMBL" id="DAKRPA010000067">
    <property type="protein sequence ID" value="DBA00267.1"/>
    <property type="molecule type" value="Genomic_DNA"/>
</dbReference>
<name>A0AAV2Z4A3_9STRA</name>
<organism evidence="8 9">
    <name type="scientific">Lagenidium giganteum</name>
    <dbReference type="NCBI Taxonomy" id="4803"/>
    <lineage>
        <taxon>Eukaryota</taxon>
        <taxon>Sar</taxon>
        <taxon>Stramenopiles</taxon>
        <taxon>Oomycota</taxon>
        <taxon>Peronosporomycetes</taxon>
        <taxon>Pythiales</taxon>
        <taxon>Pythiaceae</taxon>
    </lineage>
</organism>
<evidence type="ECO:0000256" key="5">
    <source>
        <dbReference type="SAM" id="Coils"/>
    </source>
</evidence>
<feature type="transmembrane region" description="Helical" evidence="7">
    <location>
        <begin position="640"/>
        <end position="660"/>
    </location>
</feature>
<feature type="region of interest" description="Disordered" evidence="6">
    <location>
        <begin position="499"/>
        <end position="538"/>
    </location>
</feature>